<protein>
    <recommendedName>
        <fullName evidence="4">Lumazine-binding protein</fullName>
    </recommendedName>
</protein>
<evidence type="ECO:0000313" key="2">
    <source>
        <dbReference type="EMBL" id="GAT15782.1"/>
    </source>
</evidence>
<keyword evidence="1" id="KW-1133">Transmembrane helix</keyword>
<dbReference type="STRING" id="1797.RMCT_2752"/>
<accession>A0A100XFU7</accession>
<comment type="caution">
    <text evidence="2">The sequence shown here is derived from an EMBL/GenBank/DDBJ whole genome shotgun (WGS) entry which is preliminary data.</text>
</comment>
<gene>
    <name evidence="2" type="ORF">RMCT_2752</name>
</gene>
<dbReference type="Proteomes" id="UP000069654">
    <property type="component" value="Unassembled WGS sequence"/>
</dbReference>
<dbReference type="AlphaFoldDB" id="A0A100XFU7"/>
<proteinExistence type="predicted"/>
<dbReference type="RefSeq" id="WP_003926676.1">
    <property type="nucleotide sequence ID" value="NZ_BCTB01000018.1"/>
</dbReference>
<dbReference type="OrthoDB" id="4427703at2"/>
<feature type="transmembrane region" description="Helical" evidence="1">
    <location>
        <begin position="17"/>
        <end position="37"/>
    </location>
</feature>
<dbReference type="SUPFAM" id="SSF54427">
    <property type="entry name" value="NTF2-like"/>
    <property type="match status" value="1"/>
</dbReference>
<dbReference type="EMBL" id="BCTB01000018">
    <property type="protein sequence ID" value="GAT15782.1"/>
    <property type="molecule type" value="Genomic_DNA"/>
</dbReference>
<organism evidence="2 3">
    <name type="scientific">Mycolicibacterium thermoresistibile</name>
    <name type="common">Mycobacterium thermoresistibile</name>
    <dbReference type="NCBI Taxonomy" id="1797"/>
    <lineage>
        <taxon>Bacteria</taxon>
        <taxon>Bacillati</taxon>
        <taxon>Actinomycetota</taxon>
        <taxon>Actinomycetes</taxon>
        <taxon>Mycobacteriales</taxon>
        <taxon>Mycobacteriaceae</taxon>
        <taxon>Mycolicibacterium</taxon>
    </lineage>
</organism>
<reference evidence="3" key="2">
    <citation type="submission" date="2016-02" db="EMBL/GenBank/DDBJ databases">
        <title>Draft genome sequence of five rapidly growing Mycobacterium species.</title>
        <authorList>
            <person name="Katahira K."/>
            <person name="Gotou Y."/>
            <person name="Iida K."/>
            <person name="Ogura Y."/>
            <person name="Hayashi T."/>
        </authorList>
    </citation>
    <scope>NUCLEOTIDE SEQUENCE [LARGE SCALE GENOMIC DNA]</scope>
    <source>
        <strain evidence="3">JCM6362</strain>
    </source>
</reference>
<dbReference type="OMA" id="RHAYADY"/>
<sequence length="148" mass="16325">MTEQPDAAGDRPTATPFLGALVIIIGVLIIVGLINLFDREPVTPEQEIIGAVIAQNDALQRQDYADYTTFTCAAQHKTESEVLDEQRNSVDRRGERYLDDVTDVTIDGDRATARAIYHFDNAPDDEVAAEMTFVREAGSWKVCSPGPR</sequence>
<reference evidence="2 3" key="1">
    <citation type="journal article" date="2016" name="Genome Announc.">
        <title>Draft Genome Sequences of Five Rapidly Growing Mycobacterium Species, M. thermoresistibile, M. fortuitum subsp. acetamidolyticum, M. canariasense, M. brisbanense, and M. novocastrense.</title>
        <authorList>
            <person name="Katahira K."/>
            <person name="Ogura Y."/>
            <person name="Gotoh Y."/>
            <person name="Hayashi T."/>
        </authorList>
    </citation>
    <scope>NUCLEOTIDE SEQUENCE [LARGE SCALE GENOMIC DNA]</scope>
    <source>
        <strain evidence="2 3">JCM6362</strain>
    </source>
</reference>
<dbReference type="InterPro" id="IPR032710">
    <property type="entry name" value="NTF2-like_dom_sf"/>
</dbReference>
<evidence type="ECO:0000256" key="1">
    <source>
        <dbReference type="SAM" id="Phobius"/>
    </source>
</evidence>
<evidence type="ECO:0000313" key="3">
    <source>
        <dbReference type="Proteomes" id="UP000069654"/>
    </source>
</evidence>
<keyword evidence="1" id="KW-0812">Transmembrane</keyword>
<name>A0A100XFU7_MYCTH</name>
<keyword evidence="1" id="KW-0472">Membrane</keyword>
<evidence type="ECO:0008006" key="4">
    <source>
        <dbReference type="Google" id="ProtNLM"/>
    </source>
</evidence>